<gene>
    <name evidence="5" type="ORF">AL544_003890</name>
</gene>
<keyword evidence="3" id="KW-0804">Transcription</keyword>
<dbReference type="InterPro" id="IPR053142">
    <property type="entry name" value="PchR_regulatory_protein"/>
</dbReference>
<dbReference type="PROSITE" id="PS01124">
    <property type="entry name" value="HTH_ARAC_FAMILY_2"/>
    <property type="match status" value="1"/>
</dbReference>
<keyword evidence="1" id="KW-0805">Transcription regulation</keyword>
<name>A0A2J9VJV2_VIBMI</name>
<dbReference type="AlphaFoldDB" id="A0A2J9VJV2"/>
<dbReference type="InterPro" id="IPR009057">
    <property type="entry name" value="Homeodomain-like_sf"/>
</dbReference>
<dbReference type="EMBL" id="LOSJ02000001">
    <property type="protein sequence ID" value="PNM64063.1"/>
    <property type="molecule type" value="Genomic_DNA"/>
</dbReference>
<dbReference type="InterPro" id="IPR018060">
    <property type="entry name" value="HTH_AraC"/>
</dbReference>
<sequence length="324" mass="37131">MPYYRLPFSLDLMEESIQTNGNILFKQECGEFSLRCNLLNDGIVMSNFKGLFQTPTQLDTTDITDDDTVTLMLNLGNSVYYKINNLSSPKIFAANTIALCYSGVRTGFCRYQPRTTQLFALQIPRQMLLEYLDIMQIGQNILHMLERQIPFFLMKPAEPAFRQIALKLSEHDQLSGALCRQLSYSFISDTTRYLLNDNAHQQYDNRCTNLEKAICILDKEFILPPTITELARRVGTNETTLKQCFKKELNTTIHQYIILQRMIKAADLLSAQSYSVSHIAHEVGYSNHGHFASAFKKEFGCTPSSFISLKKSNTPPKPYYQHIK</sequence>
<dbReference type="STRING" id="674.VM_16055"/>
<dbReference type="Pfam" id="PF12833">
    <property type="entry name" value="HTH_18"/>
    <property type="match status" value="1"/>
</dbReference>
<dbReference type="PANTHER" id="PTHR47893">
    <property type="entry name" value="REGULATORY PROTEIN PCHR"/>
    <property type="match status" value="1"/>
</dbReference>
<feature type="domain" description="HTH araC/xylS-type" evidence="4">
    <location>
        <begin position="211"/>
        <end position="309"/>
    </location>
</feature>
<keyword evidence="6" id="KW-1185">Reference proteome</keyword>
<evidence type="ECO:0000256" key="1">
    <source>
        <dbReference type="ARBA" id="ARBA00023015"/>
    </source>
</evidence>
<reference evidence="5" key="1">
    <citation type="submission" date="2017-12" db="EMBL/GenBank/DDBJ databases">
        <title>FDA dAtabase for Regulatory Grade micrObial Sequences (FDA-ARGOS): Supporting development and validation of Infectious Disease Dx tests.</title>
        <authorList>
            <person name="Hoffmann M."/>
            <person name="Allard M."/>
            <person name="Evans P."/>
            <person name="Brown E."/>
            <person name="Tallon L.J."/>
            <person name="Sadzewicz L."/>
            <person name="Sengamalay N."/>
            <person name="Ott S."/>
            <person name="Godinez A."/>
            <person name="Nagaraj S."/>
            <person name="Vavikolanu K."/>
            <person name="Aluvathingal J."/>
            <person name="Nadendla S."/>
            <person name="Hobson J."/>
            <person name="Sichtig H."/>
        </authorList>
    </citation>
    <scope>NUCLEOTIDE SEQUENCE [LARGE SCALE GENOMIC DNA]</scope>
    <source>
        <strain evidence="5">FDAARGOS_113</strain>
    </source>
</reference>
<evidence type="ECO:0000259" key="4">
    <source>
        <dbReference type="PROSITE" id="PS01124"/>
    </source>
</evidence>
<dbReference type="OrthoDB" id="6397815at2"/>
<dbReference type="GO" id="GO:0043565">
    <property type="term" value="F:sequence-specific DNA binding"/>
    <property type="evidence" value="ECO:0007669"/>
    <property type="project" value="InterPro"/>
</dbReference>
<dbReference type="SUPFAM" id="SSF46689">
    <property type="entry name" value="Homeodomain-like"/>
    <property type="match status" value="2"/>
</dbReference>
<protein>
    <submittedName>
        <fullName evidence="5">AraC family transcriptional regulator</fullName>
    </submittedName>
</protein>
<proteinExistence type="predicted"/>
<dbReference type="PANTHER" id="PTHR47893:SF1">
    <property type="entry name" value="REGULATORY PROTEIN PCHR"/>
    <property type="match status" value="1"/>
</dbReference>
<dbReference type="PRINTS" id="PR00032">
    <property type="entry name" value="HTHARAC"/>
</dbReference>
<evidence type="ECO:0000313" key="6">
    <source>
        <dbReference type="Proteomes" id="UP000053748"/>
    </source>
</evidence>
<dbReference type="InterPro" id="IPR020449">
    <property type="entry name" value="Tscrpt_reg_AraC-type_HTH"/>
</dbReference>
<dbReference type="Gene3D" id="1.10.10.60">
    <property type="entry name" value="Homeodomain-like"/>
    <property type="match status" value="1"/>
</dbReference>
<comment type="caution">
    <text evidence="5">The sequence shown here is derived from an EMBL/GenBank/DDBJ whole genome shotgun (WGS) entry which is preliminary data.</text>
</comment>
<organism evidence="5 6">
    <name type="scientific">Vibrio mimicus</name>
    <dbReference type="NCBI Taxonomy" id="674"/>
    <lineage>
        <taxon>Bacteria</taxon>
        <taxon>Pseudomonadati</taxon>
        <taxon>Pseudomonadota</taxon>
        <taxon>Gammaproteobacteria</taxon>
        <taxon>Vibrionales</taxon>
        <taxon>Vibrionaceae</taxon>
        <taxon>Vibrio</taxon>
    </lineage>
</organism>
<keyword evidence="2" id="KW-0238">DNA-binding</keyword>
<dbReference type="RefSeq" id="WP_005514492.1">
    <property type="nucleotide sequence ID" value="NZ_CAWMSS010000002.1"/>
</dbReference>
<accession>A0A2J9VJV2</accession>
<evidence type="ECO:0000313" key="5">
    <source>
        <dbReference type="EMBL" id="PNM64063.1"/>
    </source>
</evidence>
<evidence type="ECO:0000256" key="2">
    <source>
        <dbReference type="ARBA" id="ARBA00023125"/>
    </source>
</evidence>
<evidence type="ECO:0000256" key="3">
    <source>
        <dbReference type="ARBA" id="ARBA00023163"/>
    </source>
</evidence>
<dbReference type="GO" id="GO:0003700">
    <property type="term" value="F:DNA-binding transcription factor activity"/>
    <property type="evidence" value="ECO:0007669"/>
    <property type="project" value="InterPro"/>
</dbReference>
<dbReference type="Proteomes" id="UP000053748">
    <property type="component" value="Unassembled WGS sequence"/>
</dbReference>
<dbReference type="SMART" id="SM00342">
    <property type="entry name" value="HTH_ARAC"/>
    <property type="match status" value="1"/>
</dbReference>